<feature type="non-terminal residue" evidence="2">
    <location>
        <position position="327"/>
    </location>
</feature>
<evidence type="ECO:0000313" key="2">
    <source>
        <dbReference type="EMBL" id="CAA9375708.1"/>
    </source>
</evidence>
<feature type="compositionally biased region" description="Basic residues" evidence="1">
    <location>
        <begin position="196"/>
        <end position="207"/>
    </location>
</feature>
<protein>
    <submittedName>
        <fullName evidence="2">Uncharacterized protein</fullName>
    </submittedName>
</protein>
<feature type="region of interest" description="Disordered" evidence="1">
    <location>
        <begin position="252"/>
        <end position="273"/>
    </location>
</feature>
<reference evidence="2" key="1">
    <citation type="submission" date="2020-02" db="EMBL/GenBank/DDBJ databases">
        <authorList>
            <person name="Meier V. D."/>
        </authorList>
    </citation>
    <scope>NUCLEOTIDE SEQUENCE</scope>
    <source>
        <strain evidence="2">AVDCRST_MAG32</strain>
    </source>
</reference>
<organism evidence="2">
    <name type="scientific">uncultured Nocardioides sp</name>
    <dbReference type="NCBI Taxonomy" id="198441"/>
    <lineage>
        <taxon>Bacteria</taxon>
        <taxon>Bacillati</taxon>
        <taxon>Actinomycetota</taxon>
        <taxon>Actinomycetes</taxon>
        <taxon>Propionibacteriales</taxon>
        <taxon>Nocardioidaceae</taxon>
        <taxon>Nocardioides</taxon>
        <taxon>environmental samples</taxon>
    </lineage>
</organism>
<feature type="region of interest" description="Disordered" evidence="1">
    <location>
        <begin position="83"/>
        <end position="207"/>
    </location>
</feature>
<evidence type="ECO:0000256" key="1">
    <source>
        <dbReference type="SAM" id="MobiDB-lite"/>
    </source>
</evidence>
<feature type="non-terminal residue" evidence="2">
    <location>
        <position position="1"/>
    </location>
</feature>
<dbReference type="EMBL" id="CADCUM010000056">
    <property type="protein sequence ID" value="CAA9375708.1"/>
    <property type="molecule type" value="Genomic_DNA"/>
</dbReference>
<proteinExistence type="predicted"/>
<name>A0A6J4N1Y1_9ACTN</name>
<feature type="compositionally biased region" description="Basic residues" evidence="1">
    <location>
        <begin position="87"/>
        <end position="103"/>
    </location>
</feature>
<feature type="region of interest" description="Disordered" evidence="1">
    <location>
        <begin position="1"/>
        <end position="71"/>
    </location>
</feature>
<feature type="compositionally biased region" description="Low complexity" evidence="1">
    <location>
        <begin position="1"/>
        <end position="20"/>
    </location>
</feature>
<sequence length="327" mass="35936">ELNSCRRGPAPAGTRPAAAPSDRHARSSCRRRSCPLRAADRLREPGTPDVGDGPVAGRPGPSGCCSRRAPRVPLRADLVLRGARAAGRLRGHRAGRPGHRGRKPQQGLPLRAPPGRGPDPDRSRLDGRVRTGGRRRRLRGGRRRAAQVPHPRPAPGRRGRRGVLRGLGRPAAGRQARASAAGAAQPDSRPQGSAPGRRRRFLRRGVHPRCHCRPRIRVRRDRHRNRFLGLRPRRRGGPGSTGRHLRGPRVVLRQPGRHGHGRPAATDLASRPVGPPVRLWRRLTVAGERRGTVGRVAVATTDRMGLRVHPLLRPRHRGPLEECCRRL</sequence>
<feature type="compositionally biased region" description="Low complexity" evidence="1">
    <location>
        <begin position="164"/>
        <end position="186"/>
    </location>
</feature>
<feature type="compositionally biased region" description="Basic and acidic residues" evidence="1">
    <location>
        <begin position="118"/>
        <end position="129"/>
    </location>
</feature>
<accession>A0A6J4N1Y1</accession>
<dbReference type="AlphaFoldDB" id="A0A6J4N1Y1"/>
<feature type="compositionally biased region" description="Basic residues" evidence="1">
    <location>
        <begin position="131"/>
        <end position="145"/>
    </location>
</feature>
<gene>
    <name evidence="2" type="ORF">AVDCRST_MAG32-1165</name>
</gene>